<evidence type="ECO:0000313" key="12">
    <source>
        <dbReference type="WBParaSite" id="EVEC_0000831101-mRNA-1"/>
    </source>
</evidence>
<dbReference type="EC" id="6.1.1.1" evidence="1 9"/>
<dbReference type="InterPro" id="IPR024088">
    <property type="entry name" value="Tyr-tRNA-ligase_bac-type"/>
</dbReference>
<dbReference type="Gene3D" id="3.40.50.620">
    <property type="entry name" value="HUPs"/>
    <property type="match status" value="2"/>
</dbReference>
<evidence type="ECO:0000256" key="1">
    <source>
        <dbReference type="ARBA" id="ARBA00013160"/>
    </source>
</evidence>
<dbReference type="Proteomes" id="UP000274131">
    <property type="component" value="Unassembled WGS sequence"/>
</dbReference>
<evidence type="ECO:0000256" key="3">
    <source>
        <dbReference type="ARBA" id="ARBA00022741"/>
    </source>
</evidence>
<keyword evidence="4 9" id="KW-0067">ATP-binding</keyword>
<evidence type="ECO:0000256" key="4">
    <source>
        <dbReference type="ARBA" id="ARBA00022840"/>
    </source>
</evidence>
<dbReference type="PANTHER" id="PTHR11766:SF0">
    <property type="entry name" value="TYROSINE--TRNA LIGASE, MITOCHONDRIAL"/>
    <property type="match status" value="1"/>
</dbReference>
<dbReference type="PRINTS" id="PR01040">
    <property type="entry name" value="TRNASYNTHTYR"/>
</dbReference>
<evidence type="ECO:0000313" key="10">
    <source>
        <dbReference type="EMBL" id="VDD93044.1"/>
    </source>
</evidence>
<dbReference type="SUPFAM" id="SSF52374">
    <property type="entry name" value="Nucleotidylyl transferase"/>
    <property type="match status" value="1"/>
</dbReference>
<dbReference type="InterPro" id="IPR002307">
    <property type="entry name" value="Tyr-tRNA-ligase"/>
</dbReference>
<proteinExistence type="inferred from homology"/>
<keyword evidence="3 9" id="KW-0547">Nucleotide-binding</keyword>
<dbReference type="InterPro" id="IPR002305">
    <property type="entry name" value="aa-tRNA-synth_Ic"/>
</dbReference>
<keyword evidence="6 9" id="KW-0030">Aminoacyl-tRNA synthetase</keyword>
<comment type="catalytic activity">
    <reaction evidence="8 9">
        <text>tRNA(Tyr) + L-tyrosine + ATP = L-tyrosyl-tRNA(Tyr) + AMP + diphosphate + H(+)</text>
        <dbReference type="Rhea" id="RHEA:10220"/>
        <dbReference type="Rhea" id="RHEA-COMP:9706"/>
        <dbReference type="Rhea" id="RHEA-COMP:9707"/>
        <dbReference type="ChEBI" id="CHEBI:15378"/>
        <dbReference type="ChEBI" id="CHEBI:30616"/>
        <dbReference type="ChEBI" id="CHEBI:33019"/>
        <dbReference type="ChEBI" id="CHEBI:58315"/>
        <dbReference type="ChEBI" id="CHEBI:78442"/>
        <dbReference type="ChEBI" id="CHEBI:78536"/>
        <dbReference type="ChEBI" id="CHEBI:456215"/>
        <dbReference type="EC" id="6.1.1.1"/>
    </reaction>
</comment>
<dbReference type="STRING" id="51028.A0A0N4VCL2"/>
<evidence type="ECO:0000256" key="8">
    <source>
        <dbReference type="ARBA" id="ARBA00048248"/>
    </source>
</evidence>
<keyword evidence="5 9" id="KW-0648">Protein biosynthesis</keyword>
<evidence type="ECO:0000256" key="9">
    <source>
        <dbReference type="RuleBase" id="RU361234"/>
    </source>
</evidence>
<evidence type="ECO:0000256" key="2">
    <source>
        <dbReference type="ARBA" id="ARBA00022598"/>
    </source>
</evidence>
<dbReference type="GO" id="GO:0004831">
    <property type="term" value="F:tyrosine-tRNA ligase activity"/>
    <property type="evidence" value="ECO:0007669"/>
    <property type="project" value="UniProtKB-EC"/>
</dbReference>
<evidence type="ECO:0000256" key="7">
    <source>
        <dbReference type="ARBA" id="ARBA00033323"/>
    </source>
</evidence>
<dbReference type="OrthoDB" id="337870at2759"/>
<gene>
    <name evidence="10" type="ORF">EVEC_LOCUS7795</name>
</gene>
<dbReference type="AlphaFoldDB" id="A0A0N4VCL2"/>
<dbReference type="GO" id="GO:0006437">
    <property type="term" value="P:tyrosyl-tRNA aminoacylation"/>
    <property type="evidence" value="ECO:0007669"/>
    <property type="project" value="InterPro"/>
</dbReference>
<comment type="similarity">
    <text evidence="9">Belongs to the class-I aminoacyl-tRNA synthetase family.</text>
</comment>
<reference evidence="12" key="1">
    <citation type="submission" date="2017-02" db="UniProtKB">
        <authorList>
            <consortium name="WormBaseParasite"/>
        </authorList>
    </citation>
    <scope>IDENTIFICATION</scope>
</reference>
<dbReference type="NCBIfam" id="TIGR00234">
    <property type="entry name" value="tyrS"/>
    <property type="match status" value="1"/>
</dbReference>
<dbReference type="EMBL" id="UXUI01009092">
    <property type="protein sequence ID" value="VDD93044.1"/>
    <property type="molecule type" value="Genomic_DNA"/>
</dbReference>
<dbReference type="GO" id="GO:0005739">
    <property type="term" value="C:mitochondrion"/>
    <property type="evidence" value="ECO:0007669"/>
    <property type="project" value="TreeGrafter"/>
</dbReference>
<accession>A0A0N4VCL2</accession>
<name>A0A0N4VCL2_ENTVE</name>
<keyword evidence="2 9" id="KW-0436">Ligase</keyword>
<reference evidence="10 11" key="2">
    <citation type="submission" date="2018-10" db="EMBL/GenBank/DDBJ databases">
        <authorList>
            <consortium name="Pathogen Informatics"/>
        </authorList>
    </citation>
    <scope>NUCLEOTIDE SEQUENCE [LARGE SCALE GENOMIC DNA]</scope>
</reference>
<protein>
    <recommendedName>
        <fullName evidence="1 9">Tyrosine--tRNA ligase</fullName>
        <ecNumber evidence="1 9">6.1.1.1</ecNumber>
    </recommendedName>
    <alternativeName>
        <fullName evidence="7 9">Tyrosyl-tRNA synthetase</fullName>
    </alternativeName>
</protein>
<evidence type="ECO:0000256" key="5">
    <source>
        <dbReference type="ARBA" id="ARBA00022917"/>
    </source>
</evidence>
<dbReference type="PANTHER" id="PTHR11766">
    <property type="entry name" value="TYROSYL-TRNA SYNTHETASE"/>
    <property type="match status" value="1"/>
</dbReference>
<organism evidence="12">
    <name type="scientific">Enterobius vermicularis</name>
    <name type="common">Human pinworm</name>
    <dbReference type="NCBI Taxonomy" id="51028"/>
    <lineage>
        <taxon>Eukaryota</taxon>
        <taxon>Metazoa</taxon>
        <taxon>Ecdysozoa</taxon>
        <taxon>Nematoda</taxon>
        <taxon>Chromadorea</taxon>
        <taxon>Rhabditida</taxon>
        <taxon>Spirurina</taxon>
        <taxon>Oxyuridomorpha</taxon>
        <taxon>Oxyuroidea</taxon>
        <taxon>Oxyuridae</taxon>
        <taxon>Enterobius</taxon>
    </lineage>
</organism>
<evidence type="ECO:0000313" key="11">
    <source>
        <dbReference type="Proteomes" id="UP000274131"/>
    </source>
</evidence>
<dbReference type="Pfam" id="PF00579">
    <property type="entry name" value="tRNA-synt_1b"/>
    <property type="match status" value="1"/>
</dbReference>
<evidence type="ECO:0000256" key="6">
    <source>
        <dbReference type="ARBA" id="ARBA00023146"/>
    </source>
</evidence>
<sequence>MHLTDSYGILLLEAVRLKQLSFFSTSSALNSLQEFCSDLSERGIVDNSHPQDVDKNGFQSLATLPNVLYAGFDATSDSLHVGNLSILNSLLRAAFYGCKSIALVGQTTAVAGDPSGRTSGLTPMVNKMDEHFIKRIVSNFCSHYGEKYKDKLSHTFRVGDMHRLAAVKARMRPGFGIDYSEFSYQNLQAMDWLHLAQYYNCYFQLGGSDQLGNFDAGFDYIRRITGKVSCGLGLSLVTDHKGEKLGKSVTSPNASVWLDPEKTSPFAFFQFCFVILVNFDELLKHFSLEPLNRILAILEKHEANLGGWIAQEHLAVEMTRLVHGEEGLNLAQRCSKRSMVTFFSSATSTHHISKKDVLTIGRLADLVKRGRSSGLNAVKSGGLKLNGVRYTDVDEKVDYEKLKFGGKDLTIVCWGKRHFDLVVWSE</sequence>
<keyword evidence="11" id="KW-1185">Reference proteome</keyword>
<dbReference type="GO" id="GO:0005829">
    <property type="term" value="C:cytosol"/>
    <property type="evidence" value="ECO:0007669"/>
    <property type="project" value="TreeGrafter"/>
</dbReference>
<dbReference type="Gene3D" id="1.10.240.10">
    <property type="entry name" value="Tyrosyl-Transfer RNA Synthetase"/>
    <property type="match status" value="1"/>
</dbReference>
<dbReference type="InterPro" id="IPR014729">
    <property type="entry name" value="Rossmann-like_a/b/a_fold"/>
</dbReference>
<dbReference type="WBParaSite" id="EVEC_0000831101-mRNA-1">
    <property type="protein sequence ID" value="EVEC_0000831101-mRNA-1"/>
    <property type="gene ID" value="EVEC_0000831101"/>
</dbReference>
<dbReference type="GO" id="GO:0005524">
    <property type="term" value="F:ATP binding"/>
    <property type="evidence" value="ECO:0007669"/>
    <property type="project" value="UniProtKB-KW"/>
</dbReference>